<keyword evidence="3" id="KW-1185">Reference proteome</keyword>
<reference evidence="1 3" key="2">
    <citation type="journal article" date="2018" name="Plant J.">
        <title>The Physcomitrella patens chromosome-scale assembly reveals moss genome structure and evolution.</title>
        <authorList>
            <person name="Lang D."/>
            <person name="Ullrich K.K."/>
            <person name="Murat F."/>
            <person name="Fuchs J."/>
            <person name="Jenkins J."/>
            <person name="Haas F.B."/>
            <person name="Piednoel M."/>
            <person name="Gundlach H."/>
            <person name="Van Bel M."/>
            <person name="Meyberg R."/>
            <person name="Vives C."/>
            <person name="Morata J."/>
            <person name="Symeonidi A."/>
            <person name="Hiss M."/>
            <person name="Muchero W."/>
            <person name="Kamisugi Y."/>
            <person name="Saleh O."/>
            <person name="Blanc G."/>
            <person name="Decker E.L."/>
            <person name="van Gessel N."/>
            <person name="Grimwood J."/>
            <person name="Hayes R.D."/>
            <person name="Graham S.W."/>
            <person name="Gunter L.E."/>
            <person name="McDaniel S.F."/>
            <person name="Hoernstein S.N.W."/>
            <person name="Larsson A."/>
            <person name="Li F.W."/>
            <person name="Perroud P.F."/>
            <person name="Phillips J."/>
            <person name="Ranjan P."/>
            <person name="Rokshar D.S."/>
            <person name="Rothfels C.J."/>
            <person name="Schneider L."/>
            <person name="Shu S."/>
            <person name="Stevenson D.W."/>
            <person name="Thummler F."/>
            <person name="Tillich M."/>
            <person name="Villarreal Aguilar J.C."/>
            <person name="Widiez T."/>
            <person name="Wong G.K."/>
            <person name="Wymore A."/>
            <person name="Zhang Y."/>
            <person name="Zimmer A.D."/>
            <person name="Quatrano R.S."/>
            <person name="Mayer K.F.X."/>
            <person name="Goodstein D."/>
            <person name="Casacuberta J.M."/>
            <person name="Vandepoele K."/>
            <person name="Reski R."/>
            <person name="Cuming A.C."/>
            <person name="Tuskan G.A."/>
            <person name="Maumus F."/>
            <person name="Salse J."/>
            <person name="Schmutz J."/>
            <person name="Rensing S.A."/>
        </authorList>
    </citation>
    <scope>NUCLEOTIDE SEQUENCE [LARGE SCALE GENOMIC DNA]</scope>
    <source>
        <strain evidence="2 3">cv. Gransden 2004</strain>
    </source>
</reference>
<dbReference type="EnsemblPlants" id="Pp3c10_11820V3.1">
    <property type="protein sequence ID" value="Pp3c10_11820V3.1"/>
    <property type="gene ID" value="Pp3c10_11820"/>
</dbReference>
<dbReference type="PaxDb" id="3218-PP1S120_24V6.1"/>
<dbReference type="AlphaFoldDB" id="A0A2K1JYP0"/>
<evidence type="ECO:0000313" key="2">
    <source>
        <dbReference type="EnsemblPlants" id="Pp3c10_11820V3.1"/>
    </source>
</evidence>
<dbReference type="EMBL" id="ABEU02000010">
    <property type="protein sequence ID" value="PNR46643.1"/>
    <property type="molecule type" value="Genomic_DNA"/>
</dbReference>
<reference evidence="2" key="3">
    <citation type="submission" date="2020-12" db="UniProtKB">
        <authorList>
            <consortium name="EnsemblPlants"/>
        </authorList>
    </citation>
    <scope>IDENTIFICATION</scope>
</reference>
<gene>
    <name evidence="1" type="ORF">PHYPA_013763</name>
</gene>
<evidence type="ECO:0000313" key="1">
    <source>
        <dbReference type="EMBL" id="PNR46643.1"/>
    </source>
</evidence>
<reference evidence="1 3" key="1">
    <citation type="journal article" date="2008" name="Science">
        <title>The Physcomitrella genome reveals evolutionary insights into the conquest of land by plants.</title>
        <authorList>
            <person name="Rensing S."/>
            <person name="Lang D."/>
            <person name="Zimmer A."/>
            <person name="Terry A."/>
            <person name="Salamov A."/>
            <person name="Shapiro H."/>
            <person name="Nishiyama T."/>
            <person name="Perroud P.-F."/>
            <person name="Lindquist E."/>
            <person name="Kamisugi Y."/>
            <person name="Tanahashi T."/>
            <person name="Sakakibara K."/>
            <person name="Fujita T."/>
            <person name="Oishi K."/>
            <person name="Shin-I T."/>
            <person name="Kuroki Y."/>
            <person name="Toyoda A."/>
            <person name="Suzuki Y."/>
            <person name="Hashimoto A."/>
            <person name="Yamaguchi K."/>
            <person name="Sugano A."/>
            <person name="Kohara Y."/>
            <person name="Fujiyama A."/>
            <person name="Anterola A."/>
            <person name="Aoki S."/>
            <person name="Ashton N."/>
            <person name="Barbazuk W.B."/>
            <person name="Barker E."/>
            <person name="Bennetzen J."/>
            <person name="Bezanilla M."/>
            <person name="Blankenship R."/>
            <person name="Cho S.H."/>
            <person name="Dutcher S."/>
            <person name="Estelle M."/>
            <person name="Fawcett J.A."/>
            <person name="Gundlach H."/>
            <person name="Hanada K."/>
            <person name="Heyl A."/>
            <person name="Hicks K.A."/>
            <person name="Hugh J."/>
            <person name="Lohr M."/>
            <person name="Mayer K."/>
            <person name="Melkozernov A."/>
            <person name="Murata T."/>
            <person name="Nelson D."/>
            <person name="Pils B."/>
            <person name="Prigge M."/>
            <person name="Reiss B."/>
            <person name="Renner T."/>
            <person name="Rombauts S."/>
            <person name="Rushton P."/>
            <person name="Sanderfoot A."/>
            <person name="Schween G."/>
            <person name="Shiu S.-H."/>
            <person name="Stueber K."/>
            <person name="Theodoulou F.L."/>
            <person name="Tu H."/>
            <person name="Van de Peer Y."/>
            <person name="Verrier P.J."/>
            <person name="Waters E."/>
            <person name="Wood A."/>
            <person name="Yang L."/>
            <person name="Cove D."/>
            <person name="Cuming A."/>
            <person name="Hasebe M."/>
            <person name="Lucas S."/>
            <person name="Mishler D.B."/>
            <person name="Reski R."/>
            <person name="Grigoriev I."/>
            <person name="Quatrano R.S."/>
            <person name="Boore J.L."/>
        </authorList>
    </citation>
    <scope>NUCLEOTIDE SEQUENCE [LARGE SCALE GENOMIC DNA]</scope>
    <source>
        <strain evidence="2 3">cv. Gransden 2004</strain>
    </source>
</reference>
<organism evidence="1">
    <name type="scientific">Physcomitrium patens</name>
    <name type="common">Spreading-leaved earth moss</name>
    <name type="synonym">Physcomitrella patens</name>
    <dbReference type="NCBI Taxonomy" id="3218"/>
    <lineage>
        <taxon>Eukaryota</taxon>
        <taxon>Viridiplantae</taxon>
        <taxon>Streptophyta</taxon>
        <taxon>Embryophyta</taxon>
        <taxon>Bryophyta</taxon>
        <taxon>Bryophytina</taxon>
        <taxon>Bryopsida</taxon>
        <taxon>Funariidae</taxon>
        <taxon>Funariales</taxon>
        <taxon>Funariaceae</taxon>
        <taxon>Physcomitrium</taxon>
    </lineage>
</organism>
<name>A0A2K1JYP0_PHYPA</name>
<proteinExistence type="predicted"/>
<dbReference type="Proteomes" id="UP000006727">
    <property type="component" value="Chromosome 10"/>
</dbReference>
<dbReference type="InParanoid" id="A0A2K1JYP0"/>
<protein>
    <submittedName>
        <fullName evidence="1 2">Uncharacterized protein</fullName>
    </submittedName>
</protein>
<evidence type="ECO:0000313" key="3">
    <source>
        <dbReference type="Proteomes" id="UP000006727"/>
    </source>
</evidence>
<accession>A0A2K1JYP0</accession>
<sequence length="35" mass="3840">MENGAERGIDVGAFVSRKQVHFRVGILHSVELACN</sequence>
<dbReference type="Gramene" id="Pp3c10_11820V3.1">
    <property type="protein sequence ID" value="Pp3c10_11820V3.1"/>
    <property type="gene ID" value="Pp3c10_11820"/>
</dbReference>